<comment type="subcellular location">
    <subcellularLocation>
        <location evidence="1">Periplasm</location>
    </subcellularLocation>
</comment>
<sequence>MLYYHIIPLSFIDEISVMMKRKGHLPKIIAGIAMIVGVNSASQADVVTSIKPLGFIAAAIAQGVTPVKVVLPDGASEHDYALRPSDVRLIQKADLLVWVGPEMESFITRSASQLPINKNLELTALPAIHSHLVGEIEDDHDHDLSDRDTLSSSNSTDREQSDSHSHQGTYNMHIWLSPEMALLSATAIHDRLVQSMPAEKAKLDRNLSQFTVNLEHADKEIRQQLMTVKDKRYYVFHDAYTYFEQHYGLSPLGYFTVNPEIQPGAQKLHEIRTQLTEHNAQCVFAEPQFRPAVIDAVSRGTQVKKGTLDPLGTNISLSQDSYVKFLLQLSSQYLSCLKPMN</sequence>
<evidence type="ECO:0000256" key="9">
    <source>
        <dbReference type="ARBA" id="ARBA00022906"/>
    </source>
</evidence>
<protein>
    <recommendedName>
        <fullName evidence="3">High-affinity zinc uptake system protein ZnuA</fullName>
    </recommendedName>
</protein>
<evidence type="ECO:0000256" key="13">
    <source>
        <dbReference type="SAM" id="MobiDB-lite"/>
    </source>
</evidence>
<comment type="caution">
    <text evidence="14">The sequence shown here is derived from an EMBL/GenBank/DDBJ whole genome shotgun (WGS) entry which is preliminary data.</text>
</comment>
<dbReference type="InterPro" id="IPR006127">
    <property type="entry name" value="ZnuA-like"/>
</dbReference>
<dbReference type="PANTHER" id="PTHR42953">
    <property type="entry name" value="HIGH-AFFINITY ZINC UPTAKE SYSTEM PROTEIN ZNUA-RELATED"/>
    <property type="match status" value="1"/>
</dbReference>
<dbReference type="Proteomes" id="UP000786875">
    <property type="component" value="Unassembled WGS sequence"/>
</dbReference>
<dbReference type="CDD" id="cd01019">
    <property type="entry name" value="ZnuA"/>
    <property type="match status" value="1"/>
</dbReference>
<evidence type="ECO:0000256" key="5">
    <source>
        <dbReference type="ARBA" id="ARBA00022723"/>
    </source>
</evidence>
<keyword evidence="11" id="KW-1015">Disulfide bond</keyword>
<dbReference type="Pfam" id="PF01297">
    <property type="entry name" value="ZnuA"/>
    <property type="match status" value="1"/>
</dbReference>
<organism evidence="14 15">
    <name type="scientific">Rosenbergiella australiborealis</name>
    <dbReference type="NCBI Taxonomy" id="1544696"/>
    <lineage>
        <taxon>Bacteria</taxon>
        <taxon>Pseudomonadati</taxon>
        <taxon>Pseudomonadota</taxon>
        <taxon>Gammaproteobacteria</taxon>
        <taxon>Enterobacterales</taxon>
        <taxon>Erwiniaceae</taxon>
        <taxon>Rosenbergiella</taxon>
    </lineage>
</organism>
<keyword evidence="15" id="KW-1185">Reference proteome</keyword>
<feature type="region of interest" description="Disordered" evidence="13">
    <location>
        <begin position="139"/>
        <end position="167"/>
    </location>
</feature>
<gene>
    <name evidence="14" type="primary">znuA</name>
    <name evidence="14" type="ORF">HGT73_12975</name>
</gene>
<evidence type="ECO:0000256" key="8">
    <source>
        <dbReference type="ARBA" id="ARBA00022833"/>
    </source>
</evidence>
<evidence type="ECO:0000313" key="15">
    <source>
        <dbReference type="Proteomes" id="UP000786875"/>
    </source>
</evidence>
<proteinExistence type="inferred from homology"/>
<keyword evidence="9" id="KW-0864">Zinc transport</keyword>
<evidence type="ECO:0000256" key="6">
    <source>
        <dbReference type="ARBA" id="ARBA00022729"/>
    </source>
</evidence>
<evidence type="ECO:0000256" key="7">
    <source>
        <dbReference type="ARBA" id="ARBA00022764"/>
    </source>
</evidence>
<keyword evidence="7" id="KW-0574">Periplasm</keyword>
<comment type="similarity">
    <text evidence="2">Belongs to the bacterial solute-binding protein 9 family.</text>
</comment>
<dbReference type="SUPFAM" id="SSF53807">
    <property type="entry name" value="Helical backbone' metal receptor"/>
    <property type="match status" value="1"/>
</dbReference>
<evidence type="ECO:0000256" key="3">
    <source>
        <dbReference type="ARBA" id="ARBA00015915"/>
    </source>
</evidence>
<feature type="compositionally biased region" description="Basic and acidic residues" evidence="13">
    <location>
        <begin position="156"/>
        <end position="165"/>
    </location>
</feature>
<keyword evidence="8" id="KW-0862">Zinc</keyword>
<evidence type="ECO:0000256" key="10">
    <source>
        <dbReference type="ARBA" id="ARBA00023065"/>
    </source>
</evidence>
<dbReference type="NCBIfam" id="NF007091">
    <property type="entry name" value="PRK09545.1"/>
    <property type="match status" value="1"/>
</dbReference>
<evidence type="ECO:0000313" key="14">
    <source>
        <dbReference type="EMBL" id="MBT0728271.1"/>
    </source>
</evidence>
<dbReference type="InterPro" id="IPR050492">
    <property type="entry name" value="Bact_metal-bind_prot9"/>
</dbReference>
<keyword evidence="6" id="KW-0732">Signal</keyword>
<dbReference type="InterPro" id="IPR035520">
    <property type="entry name" value="ZnuA"/>
</dbReference>
<reference evidence="14 15" key="1">
    <citation type="submission" date="2020-04" db="EMBL/GenBank/DDBJ databases">
        <title>Genome sequencing of Rosenbergiella species.</title>
        <authorList>
            <person name="Alvarez-Perez S."/>
            <person name="Lievens B."/>
        </authorList>
    </citation>
    <scope>NUCLEOTIDE SEQUENCE [LARGE SCALE GENOMIC DNA]</scope>
    <source>
        <strain evidence="14 15">CdVSA20.1</strain>
    </source>
</reference>
<evidence type="ECO:0000256" key="4">
    <source>
        <dbReference type="ARBA" id="ARBA00022448"/>
    </source>
</evidence>
<evidence type="ECO:0000256" key="2">
    <source>
        <dbReference type="ARBA" id="ARBA00011028"/>
    </source>
</evidence>
<dbReference type="PANTHER" id="PTHR42953:SF3">
    <property type="entry name" value="HIGH-AFFINITY ZINC UPTAKE SYSTEM PROTEIN ZNUA"/>
    <property type="match status" value="1"/>
</dbReference>
<evidence type="ECO:0000256" key="12">
    <source>
        <dbReference type="ARBA" id="ARBA00045516"/>
    </source>
</evidence>
<keyword evidence="10" id="KW-0406">Ion transport</keyword>
<dbReference type="EMBL" id="JABBFO010000014">
    <property type="protein sequence ID" value="MBT0728271.1"/>
    <property type="molecule type" value="Genomic_DNA"/>
</dbReference>
<accession>A0ABS5T7G7</accession>
<keyword evidence="4" id="KW-0813">Transport</keyword>
<name>A0ABS5T7G7_9GAMM</name>
<dbReference type="Gene3D" id="3.40.50.1980">
    <property type="entry name" value="Nitrogenase molybdenum iron protein domain"/>
    <property type="match status" value="2"/>
</dbReference>
<keyword evidence="5" id="KW-0479">Metal-binding</keyword>
<evidence type="ECO:0000256" key="1">
    <source>
        <dbReference type="ARBA" id="ARBA00004418"/>
    </source>
</evidence>
<evidence type="ECO:0000256" key="11">
    <source>
        <dbReference type="ARBA" id="ARBA00023157"/>
    </source>
</evidence>
<feature type="compositionally biased region" description="Basic and acidic residues" evidence="13">
    <location>
        <begin position="139"/>
        <end position="149"/>
    </location>
</feature>
<comment type="function">
    <text evidence="12">Part of the ATP-binding cassette (ABC) transport system ZnuABC involved in zinc import. Binds zinc with high affinity and specificity and delivers it to the membrane permease for translocation into the cytoplasm.</text>
</comment>